<gene>
    <name evidence="2" type="ORF">SAMN05660464_3888</name>
</gene>
<organism evidence="2 3">
    <name type="scientific">Geodermatophilus dictyosporus</name>
    <dbReference type="NCBI Taxonomy" id="1523247"/>
    <lineage>
        <taxon>Bacteria</taxon>
        <taxon>Bacillati</taxon>
        <taxon>Actinomycetota</taxon>
        <taxon>Actinomycetes</taxon>
        <taxon>Geodermatophilales</taxon>
        <taxon>Geodermatophilaceae</taxon>
        <taxon>Geodermatophilus</taxon>
    </lineage>
</organism>
<feature type="compositionally biased region" description="Basic residues" evidence="1">
    <location>
        <begin position="350"/>
        <end position="364"/>
    </location>
</feature>
<name>A0A1I5SAK1_9ACTN</name>
<dbReference type="Proteomes" id="UP000198857">
    <property type="component" value="Unassembled WGS sequence"/>
</dbReference>
<feature type="compositionally biased region" description="Basic residues" evidence="1">
    <location>
        <begin position="411"/>
        <end position="421"/>
    </location>
</feature>
<evidence type="ECO:0000313" key="2">
    <source>
        <dbReference type="EMBL" id="SFP67729.1"/>
    </source>
</evidence>
<accession>A0A1I5SAK1</accession>
<proteinExistence type="predicted"/>
<reference evidence="3" key="1">
    <citation type="submission" date="2016-10" db="EMBL/GenBank/DDBJ databases">
        <authorList>
            <person name="Varghese N."/>
            <person name="Submissions S."/>
        </authorList>
    </citation>
    <scope>NUCLEOTIDE SEQUENCE [LARGE SCALE GENOMIC DNA]</scope>
    <source>
        <strain evidence="3">DSM 44208</strain>
    </source>
</reference>
<sequence>MNGDDEPAEVKAALAEAIAQLPADFRAMLPTNSEGRPQVEIVHALYRYESPRPGQFRWIEVREPSTDEWDAAMAAHGNVYSLTRGLDGFPSFAWGDLRNARDELLRQLRDQTRPSEWMAQLIEYRIINYSTALKLYHEHVSAQVKRTADDDVKGQVEAAFSETYDRSFGYRLMYWMCNAFQHGVRGLVSLQMTARPAAGSDTERESEAYAHLEKVAFAASRANAAVRRQIREVDDDIDLFELGEEAFAEARALNARLTPLLHPGAPAAAQCSCSTSRNSVENGRTFTCMSVVFRRGDSLRRGAWTVSGLPTSPDRRASASSTKQGHRRMRWRSCPRITPLPVRRPESLSRHGRRTQAPLPRRRTGYGGARAIPKSGAGVRQGIPVGRSGLRAPDRRSGLTVAGIPLGLVSKARRRRGHRQDHPRLTPAPPTASAIREERP</sequence>
<dbReference type="AlphaFoldDB" id="A0A1I5SAK1"/>
<feature type="compositionally biased region" description="Basic residues" evidence="1">
    <location>
        <begin position="324"/>
        <end position="333"/>
    </location>
</feature>
<dbReference type="EMBL" id="FOWQ01000007">
    <property type="protein sequence ID" value="SFP67729.1"/>
    <property type="molecule type" value="Genomic_DNA"/>
</dbReference>
<protein>
    <submittedName>
        <fullName evidence="2">Uncharacterized protein</fullName>
    </submittedName>
</protein>
<evidence type="ECO:0000313" key="3">
    <source>
        <dbReference type="Proteomes" id="UP000198857"/>
    </source>
</evidence>
<evidence type="ECO:0000256" key="1">
    <source>
        <dbReference type="SAM" id="MobiDB-lite"/>
    </source>
</evidence>
<keyword evidence="3" id="KW-1185">Reference proteome</keyword>
<feature type="region of interest" description="Disordered" evidence="1">
    <location>
        <begin position="410"/>
        <end position="440"/>
    </location>
</feature>
<feature type="region of interest" description="Disordered" evidence="1">
    <location>
        <begin position="304"/>
        <end position="394"/>
    </location>
</feature>